<dbReference type="PANTHER" id="PTHR10794">
    <property type="entry name" value="ABHYDROLASE DOMAIN-CONTAINING PROTEIN"/>
    <property type="match status" value="1"/>
</dbReference>
<gene>
    <name evidence="2" type="ORF">POCULU_LOCUS8292</name>
</gene>
<dbReference type="GO" id="GO:0051793">
    <property type="term" value="P:medium-chain fatty acid catabolic process"/>
    <property type="evidence" value="ECO:0007669"/>
    <property type="project" value="TreeGrafter"/>
</dbReference>
<feature type="non-terminal residue" evidence="2">
    <location>
        <position position="215"/>
    </location>
</feature>
<comment type="caution">
    <text evidence="2">The sequence shown here is derived from an EMBL/GenBank/DDBJ whole genome shotgun (WGS) entry which is preliminary data.</text>
</comment>
<name>A0A9N9GNC7_9GLOM</name>
<protein>
    <submittedName>
        <fullName evidence="2">3903_t:CDS:1</fullName>
    </submittedName>
</protein>
<dbReference type="PIRSF" id="PIRSF005211">
    <property type="entry name" value="Ab_hydro_YheT"/>
    <property type="match status" value="1"/>
</dbReference>
<dbReference type="InterPro" id="IPR012020">
    <property type="entry name" value="ABHD4"/>
</dbReference>
<comment type="similarity">
    <text evidence="1">Belongs to the AB hydrolase superfamily. AB hydrolase 4 family.</text>
</comment>
<dbReference type="InterPro" id="IPR050960">
    <property type="entry name" value="AB_hydrolase_4_sf"/>
</dbReference>
<evidence type="ECO:0000256" key="1">
    <source>
        <dbReference type="ARBA" id="ARBA00010884"/>
    </source>
</evidence>
<accession>A0A9N9GNC7</accession>
<organism evidence="2 3">
    <name type="scientific">Paraglomus occultum</name>
    <dbReference type="NCBI Taxonomy" id="144539"/>
    <lineage>
        <taxon>Eukaryota</taxon>
        <taxon>Fungi</taxon>
        <taxon>Fungi incertae sedis</taxon>
        <taxon>Mucoromycota</taxon>
        <taxon>Glomeromycotina</taxon>
        <taxon>Glomeromycetes</taxon>
        <taxon>Paraglomerales</taxon>
        <taxon>Paraglomeraceae</taxon>
        <taxon>Paraglomus</taxon>
    </lineage>
</organism>
<evidence type="ECO:0000313" key="3">
    <source>
        <dbReference type="Proteomes" id="UP000789572"/>
    </source>
</evidence>
<dbReference type="GO" id="GO:0008126">
    <property type="term" value="F:acetylesterase activity"/>
    <property type="evidence" value="ECO:0007669"/>
    <property type="project" value="TreeGrafter"/>
</dbReference>
<dbReference type="EMBL" id="CAJVPJ010002313">
    <property type="protein sequence ID" value="CAG8618280.1"/>
    <property type="molecule type" value="Genomic_DNA"/>
</dbReference>
<dbReference type="PANTHER" id="PTHR10794:SF63">
    <property type="entry name" value="ALPHA_BETA HYDROLASE 1, ISOFORM A"/>
    <property type="match status" value="1"/>
</dbReference>
<dbReference type="SUPFAM" id="SSF53474">
    <property type="entry name" value="alpha/beta-Hydrolases"/>
    <property type="match status" value="1"/>
</dbReference>
<evidence type="ECO:0000313" key="2">
    <source>
        <dbReference type="EMBL" id="CAG8618280.1"/>
    </source>
</evidence>
<sequence length="215" mass="24667">YLGEEREKTPIIGAISIGNPFDLVGGSMSLERRFLGKTVYSPAMAENLKRVFLKHQEVLKLDDRIRSEHVLAAKTVREFDDRLTRLIFRYDTVNDYYRDASSCRFITKVRIPLLCLTAEDDPISTYELIPYDECRFNPYVILATTSHGGHLGWFTGFWKPVRWCLNPLVEFCVAIIEADRDCLNEERQTSDDKNDNPVEAVVLNDKILSNGEDGL</sequence>
<dbReference type="AlphaFoldDB" id="A0A9N9GNC7"/>
<dbReference type="OrthoDB" id="5954035at2759"/>
<dbReference type="GO" id="GO:0051792">
    <property type="term" value="P:medium-chain fatty acid biosynthetic process"/>
    <property type="evidence" value="ECO:0007669"/>
    <property type="project" value="TreeGrafter"/>
</dbReference>
<proteinExistence type="inferred from homology"/>
<dbReference type="GO" id="GO:0047372">
    <property type="term" value="F:monoacylglycerol lipase activity"/>
    <property type="evidence" value="ECO:0007669"/>
    <property type="project" value="TreeGrafter"/>
</dbReference>
<keyword evidence="3" id="KW-1185">Reference proteome</keyword>
<reference evidence="2" key="1">
    <citation type="submission" date="2021-06" db="EMBL/GenBank/DDBJ databases">
        <authorList>
            <person name="Kallberg Y."/>
            <person name="Tangrot J."/>
            <person name="Rosling A."/>
        </authorList>
    </citation>
    <scope>NUCLEOTIDE SEQUENCE</scope>
    <source>
        <strain evidence="2">IA702</strain>
    </source>
</reference>
<dbReference type="Proteomes" id="UP000789572">
    <property type="component" value="Unassembled WGS sequence"/>
</dbReference>
<dbReference type="InterPro" id="IPR029058">
    <property type="entry name" value="AB_hydrolase_fold"/>
</dbReference>